<dbReference type="InterPro" id="IPR050313">
    <property type="entry name" value="Carb_Metab_HTH_regulators"/>
</dbReference>
<dbReference type="InterPro" id="IPR037171">
    <property type="entry name" value="NagB/RpiA_transferase-like"/>
</dbReference>
<proteinExistence type="predicted"/>
<dbReference type="Proteomes" id="UP001243623">
    <property type="component" value="Chromosome"/>
</dbReference>
<dbReference type="InterPro" id="IPR036388">
    <property type="entry name" value="WH-like_DNA-bd_sf"/>
</dbReference>
<dbReference type="Pfam" id="PF00455">
    <property type="entry name" value="DeoRC"/>
    <property type="match status" value="1"/>
</dbReference>
<evidence type="ECO:0000313" key="6">
    <source>
        <dbReference type="Proteomes" id="UP001243623"/>
    </source>
</evidence>
<organism evidence="5 6">
    <name type="scientific">Selenobaculum gibii</name>
    <dbReference type="NCBI Taxonomy" id="3054208"/>
    <lineage>
        <taxon>Bacteria</taxon>
        <taxon>Bacillati</taxon>
        <taxon>Bacillota</taxon>
        <taxon>Negativicutes</taxon>
        <taxon>Selenomonadales</taxon>
        <taxon>Selenomonadaceae</taxon>
        <taxon>Selenobaculum</taxon>
    </lineage>
</organism>
<keyword evidence="6" id="KW-1185">Reference proteome</keyword>
<dbReference type="InterPro" id="IPR014036">
    <property type="entry name" value="DeoR-like_C"/>
</dbReference>
<dbReference type="SUPFAM" id="SSF100950">
    <property type="entry name" value="NagB/RpiA/CoA transferase-like"/>
    <property type="match status" value="1"/>
</dbReference>
<dbReference type="AlphaFoldDB" id="A0A9Y2AJ29"/>
<dbReference type="GO" id="GO:0003677">
    <property type="term" value="F:DNA binding"/>
    <property type="evidence" value="ECO:0007669"/>
    <property type="project" value="UniProtKB-KW"/>
</dbReference>
<dbReference type="SMART" id="SM01134">
    <property type="entry name" value="DeoRC"/>
    <property type="match status" value="1"/>
</dbReference>
<evidence type="ECO:0000256" key="2">
    <source>
        <dbReference type="ARBA" id="ARBA00023125"/>
    </source>
</evidence>
<protein>
    <submittedName>
        <fullName evidence="5">DeoR/GlpR family DNA-binding transcription regulator</fullName>
    </submittedName>
</protein>
<dbReference type="Gene3D" id="1.10.10.10">
    <property type="entry name" value="Winged helix-like DNA-binding domain superfamily/Winged helix DNA-binding domain"/>
    <property type="match status" value="1"/>
</dbReference>
<dbReference type="InterPro" id="IPR018356">
    <property type="entry name" value="Tscrpt_reg_HTH_DeoR_CS"/>
</dbReference>
<sequence>MKAIERRQEILKLLETMRSLTIKELAEKLEVSTMTIRRDLNIFSQQGLITLTHGSAVLNSGGAFFYNQRFRKKKLQPEKSRIGQYCASLVKEGSSIFIDCGSTTEEIAGHLIDRKNIVVLTDSLPAANILSAAKEVKLLIAPGEYVESINGFIGELTNEFIRRFTVDILFLAGTGVHSKSGVTTASIVDAETKRALVGQARKVVLAMDHTKIQINSLVTVAELSRLDMIVTNKEADPKLLEHLRGHGVEIILV</sequence>
<feature type="domain" description="HTH deoR-type" evidence="4">
    <location>
        <begin position="3"/>
        <end position="58"/>
    </location>
</feature>
<dbReference type="KEGG" id="sgbi:P3F81_12760"/>
<dbReference type="EMBL" id="CP120678">
    <property type="protein sequence ID" value="WIW70731.1"/>
    <property type="molecule type" value="Genomic_DNA"/>
</dbReference>
<evidence type="ECO:0000259" key="4">
    <source>
        <dbReference type="PROSITE" id="PS51000"/>
    </source>
</evidence>
<gene>
    <name evidence="5" type="ORF">P3F81_12760</name>
</gene>
<dbReference type="PROSITE" id="PS00894">
    <property type="entry name" value="HTH_DEOR_1"/>
    <property type="match status" value="1"/>
</dbReference>
<dbReference type="GO" id="GO:0003700">
    <property type="term" value="F:DNA-binding transcription factor activity"/>
    <property type="evidence" value="ECO:0007669"/>
    <property type="project" value="InterPro"/>
</dbReference>
<evidence type="ECO:0000256" key="1">
    <source>
        <dbReference type="ARBA" id="ARBA00023015"/>
    </source>
</evidence>
<dbReference type="PANTHER" id="PTHR30363">
    <property type="entry name" value="HTH-TYPE TRANSCRIPTIONAL REGULATOR SRLR-RELATED"/>
    <property type="match status" value="1"/>
</dbReference>
<keyword evidence="2 5" id="KW-0238">DNA-binding</keyword>
<dbReference type="SMART" id="SM00420">
    <property type="entry name" value="HTH_DEOR"/>
    <property type="match status" value="1"/>
</dbReference>
<dbReference type="Gene3D" id="3.30.750.70">
    <property type="entry name" value="4-hydroxybutyrate coenzyme like domains"/>
    <property type="match status" value="1"/>
</dbReference>
<dbReference type="PANTHER" id="PTHR30363:SF44">
    <property type="entry name" value="AGA OPERON TRANSCRIPTIONAL REPRESSOR-RELATED"/>
    <property type="match status" value="1"/>
</dbReference>
<dbReference type="PRINTS" id="PR00037">
    <property type="entry name" value="HTHLACR"/>
</dbReference>
<dbReference type="Pfam" id="PF08220">
    <property type="entry name" value="HTH_DeoR"/>
    <property type="match status" value="1"/>
</dbReference>
<dbReference type="SUPFAM" id="SSF46785">
    <property type="entry name" value="Winged helix' DNA-binding domain"/>
    <property type="match status" value="1"/>
</dbReference>
<keyword evidence="1" id="KW-0805">Transcription regulation</keyword>
<keyword evidence="3" id="KW-0804">Transcription</keyword>
<evidence type="ECO:0000313" key="5">
    <source>
        <dbReference type="EMBL" id="WIW70731.1"/>
    </source>
</evidence>
<name>A0A9Y2AJ29_9FIRM</name>
<accession>A0A9Y2AJ29</accession>
<dbReference type="RefSeq" id="WP_147669423.1">
    <property type="nucleotide sequence ID" value="NZ_CP120678.1"/>
</dbReference>
<reference evidence="5" key="1">
    <citation type="submission" date="2023-03" db="EMBL/GenBank/DDBJ databases">
        <title>Selenobaculum gbiensis gen. nov. sp. nov., a new bacterium isolated from the gut microbiota of IBD patient.</title>
        <authorList>
            <person name="Yeo S."/>
            <person name="Park H."/>
            <person name="Huh C.S."/>
        </authorList>
    </citation>
    <scope>NUCLEOTIDE SEQUENCE</scope>
    <source>
        <strain evidence="5">ICN-92133</strain>
    </source>
</reference>
<dbReference type="PROSITE" id="PS51000">
    <property type="entry name" value="HTH_DEOR_2"/>
    <property type="match status" value="1"/>
</dbReference>
<evidence type="ECO:0000256" key="3">
    <source>
        <dbReference type="ARBA" id="ARBA00023163"/>
    </source>
</evidence>
<dbReference type="InterPro" id="IPR036390">
    <property type="entry name" value="WH_DNA-bd_sf"/>
</dbReference>
<dbReference type="InterPro" id="IPR001034">
    <property type="entry name" value="DeoR_HTH"/>
</dbReference>